<keyword evidence="1" id="KW-0812">Transmembrane</keyword>
<feature type="non-terminal residue" evidence="2">
    <location>
        <position position="1"/>
    </location>
</feature>
<name>C7J3C4_ORYSJ</name>
<organism evidence="2 3">
    <name type="scientific">Oryza sativa subsp. japonica</name>
    <name type="common">Rice</name>
    <dbReference type="NCBI Taxonomy" id="39947"/>
    <lineage>
        <taxon>Eukaryota</taxon>
        <taxon>Viridiplantae</taxon>
        <taxon>Streptophyta</taxon>
        <taxon>Embryophyta</taxon>
        <taxon>Tracheophyta</taxon>
        <taxon>Spermatophyta</taxon>
        <taxon>Magnoliopsida</taxon>
        <taxon>Liliopsida</taxon>
        <taxon>Poales</taxon>
        <taxon>Poaceae</taxon>
        <taxon>BOP clade</taxon>
        <taxon>Oryzoideae</taxon>
        <taxon>Oryzeae</taxon>
        <taxon>Oryzinae</taxon>
        <taxon>Oryza</taxon>
        <taxon>Oryza sativa</taxon>
    </lineage>
</organism>
<dbReference type="KEGG" id="dosa:Os06g0135000"/>
<evidence type="ECO:0000256" key="1">
    <source>
        <dbReference type="SAM" id="Phobius"/>
    </source>
</evidence>
<evidence type="ECO:0000313" key="2">
    <source>
        <dbReference type="EMBL" id="BAH93315.1"/>
    </source>
</evidence>
<protein>
    <submittedName>
        <fullName evidence="2">Os06g0135000 protein</fullName>
    </submittedName>
</protein>
<gene>
    <name evidence="2" type="ordered locus">Os06g0135000</name>
</gene>
<keyword evidence="1" id="KW-0472">Membrane</keyword>
<evidence type="ECO:0000313" key="3">
    <source>
        <dbReference type="Proteomes" id="UP000000763"/>
    </source>
</evidence>
<feature type="transmembrane region" description="Helical" evidence="1">
    <location>
        <begin position="58"/>
        <end position="83"/>
    </location>
</feature>
<reference evidence="3" key="2">
    <citation type="journal article" date="2008" name="Nucleic Acids Res.">
        <title>The rice annotation project database (RAP-DB): 2008 update.</title>
        <authorList>
            <consortium name="The rice annotation project (RAP)"/>
        </authorList>
    </citation>
    <scope>GENOME REANNOTATION</scope>
    <source>
        <strain evidence="3">cv. Nipponbare</strain>
    </source>
</reference>
<dbReference type="EMBL" id="AP008212">
    <property type="protein sequence ID" value="BAH93315.1"/>
    <property type="molecule type" value="Genomic_DNA"/>
</dbReference>
<keyword evidence="1" id="KW-1133">Transmembrane helix</keyword>
<sequence length="92" mass="10543">YLLVISSLLFVPLYIICHLCKKRLFCSLYIEHILMVDIIPDTSVRRAMNDINAGIIPFQVYMVLLSVCATCMMFISLFNVVMFSEVIICQTS</sequence>
<reference evidence="2 3" key="1">
    <citation type="journal article" date="2005" name="Nature">
        <title>The map-based sequence of the rice genome.</title>
        <authorList>
            <consortium name="International rice genome sequencing project (IRGSP)"/>
            <person name="Matsumoto T."/>
            <person name="Wu J."/>
            <person name="Kanamori H."/>
            <person name="Katayose Y."/>
            <person name="Fujisawa M."/>
            <person name="Namiki N."/>
            <person name="Mizuno H."/>
            <person name="Yamamoto K."/>
            <person name="Antonio B.A."/>
            <person name="Baba T."/>
            <person name="Sakata K."/>
            <person name="Nagamura Y."/>
            <person name="Aoki H."/>
            <person name="Arikawa K."/>
            <person name="Arita K."/>
            <person name="Bito T."/>
            <person name="Chiden Y."/>
            <person name="Fujitsuka N."/>
            <person name="Fukunaka R."/>
            <person name="Hamada M."/>
            <person name="Harada C."/>
            <person name="Hayashi A."/>
            <person name="Hijishita S."/>
            <person name="Honda M."/>
            <person name="Hosokawa S."/>
            <person name="Ichikawa Y."/>
            <person name="Idonuma A."/>
            <person name="Iijima M."/>
            <person name="Ikeda M."/>
            <person name="Ikeno M."/>
            <person name="Ito K."/>
            <person name="Ito S."/>
            <person name="Ito T."/>
            <person name="Ito Y."/>
            <person name="Ito Y."/>
            <person name="Iwabuchi A."/>
            <person name="Kamiya K."/>
            <person name="Karasawa W."/>
            <person name="Kurita K."/>
            <person name="Katagiri S."/>
            <person name="Kikuta A."/>
            <person name="Kobayashi H."/>
            <person name="Kobayashi N."/>
            <person name="Machita K."/>
            <person name="Maehara T."/>
            <person name="Masukawa M."/>
            <person name="Mizubayashi T."/>
            <person name="Mukai Y."/>
            <person name="Nagasaki H."/>
            <person name="Nagata Y."/>
            <person name="Naito S."/>
            <person name="Nakashima M."/>
            <person name="Nakama Y."/>
            <person name="Nakamichi Y."/>
            <person name="Nakamura M."/>
            <person name="Meguro A."/>
            <person name="Negishi M."/>
            <person name="Ohta I."/>
            <person name="Ohta T."/>
            <person name="Okamoto M."/>
            <person name="Ono N."/>
            <person name="Saji S."/>
            <person name="Sakaguchi M."/>
            <person name="Sakai K."/>
            <person name="Shibata M."/>
            <person name="Shimokawa T."/>
            <person name="Song J."/>
            <person name="Takazaki Y."/>
            <person name="Terasawa K."/>
            <person name="Tsugane M."/>
            <person name="Tsuji K."/>
            <person name="Ueda S."/>
            <person name="Waki K."/>
            <person name="Yamagata H."/>
            <person name="Yamamoto M."/>
            <person name="Yamamoto S."/>
            <person name="Yamane H."/>
            <person name="Yoshiki S."/>
            <person name="Yoshihara R."/>
            <person name="Yukawa K."/>
            <person name="Zhong H."/>
            <person name="Yano M."/>
            <person name="Yuan Q."/>
            <person name="Ouyang S."/>
            <person name="Liu J."/>
            <person name="Jones K.M."/>
            <person name="Gansberger K."/>
            <person name="Moffat K."/>
            <person name="Hill J."/>
            <person name="Bera J."/>
            <person name="Fadrosh D."/>
            <person name="Jin S."/>
            <person name="Johri S."/>
            <person name="Kim M."/>
            <person name="Overton L."/>
            <person name="Reardon M."/>
            <person name="Tsitrin T."/>
            <person name="Vuong H."/>
            <person name="Weaver B."/>
            <person name="Ciecko A."/>
            <person name="Tallon L."/>
            <person name="Jackson J."/>
            <person name="Pai G."/>
            <person name="Aken S.V."/>
            <person name="Utterback T."/>
            <person name="Reidmuller S."/>
            <person name="Feldblyum T."/>
            <person name="Hsiao J."/>
            <person name="Zismann V."/>
            <person name="Iobst S."/>
            <person name="de Vazeille A.R."/>
            <person name="Buell C.R."/>
            <person name="Ying K."/>
            <person name="Li Y."/>
            <person name="Lu T."/>
            <person name="Huang Y."/>
            <person name="Zhao Q."/>
            <person name="Feng Q."/>
            <person name="Zhang L."/>
            <person name="Zhu J."/>
            <person name="Weng Q."/>
            <person name="Mu J."/>
            <person name="Lu Y."/>
            <person name="Fan D."/>
            <person name="Liu Y."/>
            <person name="Guan J."/>
            <person name="Zhang Y."/>
            <person name="Yu S."/>
            <person name="Liu X."/>
            <person name="Zhang Y."/>
            <person name="Hong G."/>
            <person name="Han B."/>
            <person name="Choisne N."/>
            <person name="Demange N."/>
            <person name="Orjeda G."/>
            <person name="Samain S."/>
            <person name="Cattolico L."/>
            <person name="Pelletier E."/>
            <person name="Couloux A."/>
            <person name="Segurens B."/>
            <person name="Wincker P."/>
            <person name="D'Hont A."/>
            <person name="Scarpelli C."/>
            <person name="Weissenbach J."/>
            <person name="Salanoubat M."/>
            <person name="Quetier F."/>
            <person name="Yu Y."/>
            <person name="Kim H.R."/>
            <person name="Rambo T."/>
            <person name="Currie J."/>
            <person name="Collura K."/>
            <person name="Luo M."/>
            <person name="Yang T."/>
            <person name="Ammiraju J.S.S."/>
            <person name="Engler F."/>
            <person name="Soderlund C."/>
            <person name="Wing R.A."/>
            <person name="Palmer L.E."/>
            <person name="de la Bastide M."/>
            <person name="Spiegel L."/>
            <person name="Nascimento L."/>
            <person name="Zutavern T."/>
            <person name="O'Shaughnessy A."/>
            <person name="Dike S."/>
            <person name="Dedhia N."/>
            <person name="Preston R."/>
            <person name="Balija V."/>
            <person name="McCombie W.R."/>
            <person name="Chow T."/>
            <person name="Chen H."/>
            <person name="Chung M."/>
            <person name="Chen C."/>
            <person name="Shaw J."/>
            <person name="Wu H."/>
            <person name="Hsiao K."/>
            <person name="Chao Y."/>
            <person name="Chu M."/>
            <person name="Cheng C."/>
            <person name="Hour A."/>
            <person name="Lee P."/>
            <person name="Lin S."/>
            <person name="Lin Y."/>
            <person name="Liou J."/>
            <person name="Liu S."/>
            <person name="Hsing Y."/>
            <person name="Raghuvanshi S."/>
            <person name="Mohanty A."/>
            <person name="Bharti A.K."/>
            <person name="Gaur A."/>
            <person name="Gupta V."/>
            <person name="Kumar D."/>
            <person name="Ravi V."/>
            <person name="Vij S."/>
            <person name="Kapur A."/>
            <person name="Khurana P."/>
            <person name="Khurana P."/>
            <person name="Khurana J.P."/>
            <person name="Tyagi A.K."/>
            <person name="Gaikwad K."/>
            <person name="Singh A."/>
            <person name="Dalal V."/>
            <person name="Srivastava S."/>
            <person name="Dixit A."/>
            <person name="Pal A.K."/>
            <person name="Ghazi I.A."/>
            <person name="Yadav M."/>
            <person name="Pandit A."/>
            <person name="Bhargava A."/>
            <person name="Sureshbabu K."/>
            <person name="Batra K."/>
            <person name="Sharma T.R."/>
            <person name="Mohapatra T."/>
            <person name="Singh N.K."/>
            <person name="Messing J."/>
            <person name="Nelson A.B."/>
            <person name="Fuks G."/>
            <person name="Kavchok S."/>
            <person name="Keizer G."/>
            <person name="Linton E."/>
            <person name="Llaca V."/>
            <person name="Song R."/>
            <person name="Tanyolac B."/>
            <person name="Young S."/>
            <person name="Ho-Il K."/>
            <person name="Hahn J.H."/>
            <person name="Sangsakoo G."/>
            <person name="Vanavichit A."/>
            <person name="de Mattos Luiz.A.T."/>
            <person name="Zimmer P.D."/>
            <person name="Malone G."/>
            <person name="Dellagostin O."/>
            <person name="de Oliveira A.C."/>
            <person name="Bevan M."/>
            <person name="Bancroft I."/>
            <person name="Minx P."/>
            <person name="Cordum H."/>
            <person name="Wilson R."/>
            <person name="Cheng Z."/>
            <person name="Jin W."/>
            <person name="Jiang J."/>
            <person name="Leong S.A."/>
            <person name="Iwama H."/>
            <person name="Gojobori T."/>
            <person name="Itoh T."/>
            <person name="Niimura Y."/>
            <person name="Fujii Y."/>
            <person name="Habara T."/>
            <person name="Sakai H."/>
            <person name="Sato Y."/>
            <person name="Wilson G."/>
            <person name="Kumar K."/>
            <person name="McCouch S."/>
            <person name="Juretic N."/>
            <person name="Hoen D."/>
            <person name="Wright S."/>
            <person name="Bruskiewich R."/>
            <person name="Bureau T."/>
            <person name="Miyao A."/>
            <person name="Hirochika H."/>
            <person name="Nishikawa T."/>
            <person name="Kadowaki K."/>
            <person name="Sugiura M."/>
            <person name="Burr B."/>
            <person name="Sasaki T."/>
        </authorList>
    </citation>
    <scope>NUCLEOTIDE SEQUENCE [LARGE SCALE GENOMIC DNA]</scope>
    <source>
        <strain evidence="3">cv. Nipponbare</strain>
    </source>
</reference>
<dbReference type="Proteomes" id="UP000000763">
    <property type="component" value="Chromosome 6"/>
</dbReference>
<dbReference type="AlphaFoldDB" id="C7J3C4"/>
<proteinExistence type="predicted"/>
<accession>C7J3C4</accession>